<name>A0A6I8LZP3_9PSEU</name>
<dbReference type="Proteomes" id="UP000399805">
    <property type="component" value="Unassembled WGS sequence"/>
</dbReference>
<feature type="region of interest" description="Disordered" evidence="1">
    <location>
        <begin position="41"/>
        <end position="60"/>
    </location>
</feature>
<evidence type="ECO:0000313" key="2">
    <source>
        <dbReference type="EMBL" id="VVJ22604.1"/>
    </source>
</evidence>
<evidence type="ECO:0000313" key="3">
    <source>
        <dbReference type="Proteomes" id="UP000399805"/>
    </source>
</evidence>
<proteinExistence type="predicted"/>
<feature type="compositionally biased region" description="Basic and acidic residues" evidence="1">
    <location>
        <begin position="14"/>
        <end position="32"/>
    </location>
</feature>
<dbReference type="AlphaFoldDB" id="A0A6I8LZP3"/>
<organism evidence="2 3">
    <name type="scientific">Amycolatopsis camponoti</name>
    <dbReference type="NCBI Taxonomy" id="2606593"/>
    <lineage>
        <taxon>Bacteria</taxon>
        <taxon>Bacillati</taxon>
        <taxon>Actinomycetota</taxon>
        <taxon>Actinomycetes</taxon>
        <taxon>Pseudonocardiales</taxon>
        <taxon>Pseudonocardiaceae</taxon>
        <taxon>Amycolatopsis</taxon>
    </lineage>
</organism>
<keyword evidence="3" id="KW-1185">Reference proteome</keyword>
<feature type="region of interest" description="Disordered" evidence="1">
    <location>
        <begin position="1"/>
        <end position="32"/>
    </location>
</feature>
<accession>A0A6I8LZP3</accession>
<dbReference type="EMBL" id="CABVGP010000003">
    <property type="protein sequence ID" value="VVJ22604.1"/>
    <property type="molecule type" value="Genomic_DNA"/>
</dbReference>
<evidence type="ECO:0000256" key="1">
    <source>
        <dbReference type="SAM" id="MobiDB-lite"/>
    </source>
</evidence>
<protein>
    <submittedName>
        <fullName evidence="2">Uncharacterized protein</fullName>
    </submittedName>
</protein>
<sequence>MRLGVAVEPCGADSDPHQPVDEPLERPPQEQRDGAVAVLGRQGLLDDATQSRSDRSYPGT</sequence>
<gene>
    <name evidence="2" type="ORF">AA23TX_07521</name>
</gene>
<reference evidence="2 3" key="1">
    <citation type="submission" date="2019-09" db="EMBL/GenBank/DDBJ databases">
        <authorList>
            <person name="Leyn A S."/>
        </authorList>
    </citation>
    <scope>NUCLEOTIDE SEQUENCE [LARGE SCALE GENOMIC DNA]</scope>
    <source>
        <strain evidence="2">AA231_1</strain>
    </source>
</reference>